<dbReference type="AlphaFoldDB" id="A0A4C1UI86"/>
<keyword evidence="2" id="KW-1185">Reference proteome</keyword>
<comment type="caution">
    <text evidence="1">The sequence shown here is derived from an EMBL/GenBank/DDBJ whole genome shotgun (WGS) entry which is preliminary data.</text>
</comment>
<accession>A0A4C1UI86</accession>
<proteinExistence type="predicted"/>
<gene>
    <name evidence="1" type="ORF">EVAR_74943_1</name>
</gene>
<name>A0A4C1UI86_EUMVA</name>
<organism evidence="1 2">
    <name type="scientific">Eumeta variegata</name>
    <name type="common">Bagworm moth</name>
    <name type="synonym">Eumeta japonica</name>
    <dbReference type="NCBI Taxonomy" id="151549"/>
    <lineage>
        <taxon>Eukaryota</taxon>
        <taxon>Metazoa</taxon>
        <taxon>Ecdysozoa</taxon>
        <taxon>Arthropoda</taxon>
        <taxon>Hexapoda</taxon>
        <taxon>Insecta</taxon>
        <taxon>Pterygota</taxon>
        <taxon>Neoptera</taxon>
        <taxon>Endopterygota</taxon>
        <taxon>Lepidoptera</taxon>
        <taxon>Glossata</taxon>
        <taxon>Ditrysia</taxon>
        <taxon>Tineoidea</taxon>
        <taxon>Psychidae</taxon>
        <taxon>Oiketicinae</taxon>
        <taxon>Eumeta</taxon>
    </lineage>
</organism>
<dbReference type="OrthoDB" id="6625479at2759"/>
<protein>
    <recommendedName>
        <fullName evidence="3">Histone-lysine N-methyltransferase SETMAR</fullName>
    </recommendedName>
</protein>
<evidence type="ECO:0000313" key="1">
    <source>
        <dbReference type="EMBL" id="GBP26181.1"/>
    </source>
</evidence>
<evidence type="ECO:0008006" key="3">
    <source>
        <dbReference type="Google" id="ProtNLM"/>
    </source>
</evidence>
<dbReference type="EMBL" id="BGZK01000177">
    <property type="protein sequence ID" value="GBP26181.1"/>
    <property type="molecule type" value="Genomic_DNA"/>
</dbReference>
<reference evidence="1 2" key="1">
    <citation type="journal article" date="2019" name="Commun. Biol.">
        <title>The bagworm genome reveals a unique fibroin gene that provides high tensile strength.</title>
        <authorList>
            <person name="Kono N."/>
            <person name="Nakamura H."/>
            <person name="Ohtoshi R."/>
            <person name="Tomita M."/>
            <person name="Numata K."/>
            <person name="Arakawa K."/>
        </authorList>
    </citation>
    <scope>NUCLEOTIDE SEQUENCE [LARGE SCALE GENOMIC DNA]</scope>
</reference>
<sequence length="143" mass="15973">MSISSISNSGFIVGASHSPALDFNAGLDTNLGPPLGINGSNNDLYWNRHRNDNKMYKYHYSCGDLTLVDHSRSGGPLVWGIEATKERVENQPSTGTRRLQKSFGSSKDMIHRHLKSLGKIYEISNSAPRLNEIQEKRRVEVCK</sequence>
<dbReference type="Proteomes" id="UP000299102">
    <property type="component" value="Unassembled WGS sequence"/>
</dbReference>
<evidence type="ECO:0000313" key="2">
    <source>
        <dbReference type="Proteomes" id="UP000299102"/>
    </source>
</evidence>